<accession>A0A8H3A662</accession>
<gene>
    <name evidence="2" type="ORF">RDB_LOCUS69688</name>
</gene>
<comment type="caution">
    <text evidence="2">The sequence shown here is derived from an EMBL/GenBank/DDBJ whole genome shotgun (WGS) entry which is preliminary data.</text>
</comment>
<dbReference type="EMBL" id="CAJMWS010000313">
    <property type="protein sequence ID" value="CAE6411271.1"/>
    <property type="molecule type" value="Genomic_DNA"/>
</dbReference>
<feature type="compositionally biased region" description="Pro residues" evidence="1">
    <location>
        <begin position="359"/>
        <end position="371"/>
    </location>
</feature>
<feature type="compositionally biased region" description="Low complexity" evidence="1">
    <location>
        <begin position="402"/>
        <end position="417"/>
    </location>
</feature>
<evidence type="ECO:0000313" key="3">
    <source>
        <dbReference type="Proteomes" id="UP000663846"/>
    </source>
</evidence>
<dbReference type="AlphaFoldDB" id="A0A8H3A662"/>
<evidence type="ECO:0000256" key="1">
    <source>
        <dbReference type="SAM" id="MobiDB-lite"/>
    </source>
</evidence>
<organism evidence="2 3">
    <name type="scientific">Rhizoctonia solani</name>
    <dbReference type="NCBI Taxonomy" id="456999"/>
    <lineage>
        <taxon>Eukaryota</taxon>
        <taxon>Fungi</taxon>
        <taxon>Dikarya</taxon>
        <taxon>Basidiomycota</taxon>
        <taxon>Agaricomycotina</taxon>
        <taxon>Agaricomycetes</taxon>
        <taxon>Cantharellales</taxon>
        <taxon>Ceratobasidiaceae</taxon>
        <taxon>Rhizoctonia</taxon>
    </lineage>
</organism>
<evidence type="ECO:0000313" key="2">
    <source>
        <dbReference type="EMBL" id="CAE6411271.1"/>
    </source>
</evidence>
<proteinExistence type="predicted"/>
<dbReference type="OrthoDB" id="6354873at2759"/>
<feature type="compositionally biased region" description="Basic and acidic residues" evidence="1">
    <location>
        <begin position="121"/>
        <end position="135"/>
    </location>
</feature>
<protein>
    <submittedName>
        <fullName evidence="2">Uncharacterized protein</fullName>
    </submittedName>
</protein>
<feature type="region of interest" description="Disordered" evidence="1">
    <location>
        <begin position="79"/>
        <end position="436"/>
    </location>
</feature>
<dbReference type="Proteomes" id="UP000663846">
    <property type="component" value="Unassembled WGS sequence"/>
</dbReference>
<feature type="compositionally biased region" description="Low complexity" evidence="1">
    <location>
        <begin position="229"/>
        <end position="250"/>
    </location>
</feature>
<feature type="compositionally biased region" description="Polar residues" evidence="1">
    <location>
        <begin position="262"/>
        <end position="274"/>
    </location>
</feature>
<feature type="compositionally biased region" description="Low complexity" evidence="1">
    <location>
        <begin position="174"/>
        <end position="185"/>
    </location>
</feature>
<reference evidence="2" key="1">
    <citation type="submission" date="2021-01" db="EMBL/GenBank/DDBJ databases">
        <authorList>
            <person name="Kaushik A."/>
        </authorList>
    </citation>
    <scope>NUCLEOTIDE SEQUENCE</scope>
    <source>
        <strain evidence="2">AG1-1C</strain>
    </source>
</reference>
<feature type="compositionally biased region" description="Low complexity" evidence="1">
    <location>
        <begin position="301"/>
        <end position="317"/>
    </location>
</feature>
<feature type="compositionally biased region" description="Polar residues" evidence="1">
    <location>
        <begin position="334"/>
        <end position="343"/>
    </location>
</feature>
<feature type="compositionally biased region" description="Polar residues" evidence="1">
    <location>
        <begin position="186"/>
        <end position="201"/>
    </location>
</feature>
<name>A0A8H3A662_9AGAM</name>
<sequence length="489" mass="52905">MCFERASGLRYRLCGCVEILEVEFVDCLLPSCRQSICHPEDCQGILCPCTIQLGPRVLLIKPPANRRCDKCEKLQSVSPLPTKVHRSRHKRDTRERHPARQPCEVIYEVPRALKPKATKTRTKDVDRSKVNDSRRPLGVSNSKSVPTASPVTTQTPGTVPSMRPSLPPRPSNPYPSSSASSQTSSGTRLTTSKATPIPNQLPSAPPSVPSSVSHNPLPVIPDPSTRPASYGTSSTSSSSGSTIAKTGTTGQPLPSIPWPSTAAPTRNGTPTNESYYAPLDPLGSPKPNMPPTVGSPHSFISMSSRSWRTATRSTTESNPQSVAESRADYPVHSEQASSRSWSWKRTGLSRPIDGSTPLVPLPFPSTPAPPPSERRSSFTSASTRPRIVAAPFISQPTRPTDLSPRSSSKPPSQQLPTSPTPHPKRPKLGWTTSTLMAVLPRVPSRSLKSGSGPEGSPVLVEHPISPLVLEIPTQLQPRPRRSFLRNPWK</sequence>
<feature type="compositionally biased region" description="Polar residues" evidence="1">
    <location>
        <begin position="139"/>
        <end position="158"/>
    </location>
</feature>